<proteinExistence type="predicted"/>
<evidence type="ECO:0000313" key="1">
    <source>
        <dbReference type="EMBL" id="GBM16225.1"/>
    </source>
</evidence>
<dbReference type="EMBL" id="BGPR01089668">
    <property type="protein sequence ID" value="GBM16225.1"/>
    <property type="molecule type" value="Genomic_DNA"/>
</dbReference>
<sequence>AGERSQPVTAVCLHVVVTGKMLLRQEPFQVLEQDRDYRRDGQTTPTRTDAAVIVCAATHEGECGRGAIFQRLPFVLAPEKVPGEAAFPQ</sequence>
<gene>
    <name evidence="1" type="ORF">AVEN_272140_1</name>
</gene>
<feature type="non-terminal residue" evidence="1">
    <location>
        <position position="1"/>
    </location>
</feature>
<accession>A0A4Y2DKR8</accession>
<reference evidence="1 2" key="1">
    <citation type="journal article" date="2019" name="Sci. Rep.">
        <title>Orb-weaving spider Araneus ventricosus genome elucidates the spidroin gene catalogue.</title>
        <authorList>
            <person name="Kono N."/>
            <person name="Nakamura H."/>
            <person name="Ohtoshi R."/>
            <person name="Moran D.A.P."/>
            <person name="Shinohara A."/>
            <person name="Yoshida Y."/>
            <person name="Fujiwara M."/>
            <person name="Mori M."/>
            <person name="Tomita M."/>
            <person name="Arakawa K."/>
        </authorList>
    </citation>
    <scope>NUCLEOTIDE SEQUENCE [LARGE SCALE GENOMIC DNA]</scope>
</reference>
<comment type="caution">
    <text evidence="1">The sequence shown here is derived from an EMBL/GenBank/DDBJ whole genome shotgun (WGS) entry which is preliminary data.</text>
</comment>
<dbReference type="Proteomes" id="UP000499080">
    <property type="component" value="Unassembled WGS sequence"/>
</dbReference>
<organism evidence="1 2">
    <name type="scientific">Araneus ventricosus</name>
    <name type="common">Orbweaver spider</name>
    <name type="synonym">Epeira ventricosa</name>
    <dbReference type="NCBI Taxonomy" id="182803"/>
    <lineage>
        <taxon>Eukaryota</taxon>
        <taxon>Metazoa</taxon>
        <taxon>Ecdysozoa</taxon>
        <taxon>Arthropoda</taxon>
        <taxon>Chelicerata</taxon>
        <taxon>Arachnida</taxon>
        <taxon>Araneae</taxon>
        <taxon>Araneomorphae</taxon>
        <taxon>Entelegynae</taxon>
        <taxon>Araneoidea</taxon>
        <taxon>Araneidae</taxon>
        <taxon>Araneus</taxon>
    </lineage>
</organism>
<dbReference type="AlphaFoldDB" id="A0A4Y2DKR8"/>
<evidence type="ECO:0000313" key="2">
    <source>
        <dbReference type="Proteomes" id="UP000499080"/>
    </source>
</evidence>
<keyword evidence="2" id="KW-1185">Reference proteome</keyword>
<protein>
    <submittedName>
        <fullName evidence="1">Uncharacterized protein</fullName>
    </submittedName>
</protein>
<name>A0A4Y2DKR8_ARAVE</name>